<dbReference type="AlphaFoldDB" id="A0A5N6VT90"/>
<proteinExistence type="predicted"/>
<protein>
    <submittedName>
        <fullName evidence="2">Uncharacterized protein</fullName>
    </submittedName>
</protein>
<reference evidence="3" key="1">
    <citation type="submission" date="2019-04" db="EMBL/GenBank/DDBJ databases">
        <title>Friends and foes A comparative genomics studyof 23 Aspergillus species from section Flavi.</title>
        <authorList>
            <consortium name="DOE Joint Genome Institute"/>
            <person name="Kjaerbolling I."/>
            <person name="Vesth T."/>
            <person name="Frisvad J.C."/>
            <person name="Nybo J.L."/>
            <person name="Theobald S."/>
            <person name="Kildgaard S."/>
            <person name="Isbrandt T."/>
            <person name="Kuo A."/>
            <person name="Sato A."/>
            <person name="Lyhne E.K."/>
            <person name="Kogle M.E."/>
            <person name="Wiebenga A."/>
            <person name="Kun R.S."/>
            <person name="Lubbers R.J."/>
            <person name="Makela M.R."/>
            <person name="Barry K."/>
            <person name="Chovatia M."/>
            <person name="Clum A."/>
            <person name="Daum C."/>
            <person name="Haridas S."/>
            <person name="He G."/>
            <person name="LaButti K."/>
            <person name="Lipzen A."/>
            <person name="Mondo S."/>
            <person name="Riley R."/>
            <person name="Salamov A."/>
            <person name="Simmons B.A."/>
            <person name="Magnuson J.K."/>
            <person name="Henrissat B."/>
            <person name="Mortensen U.H."/>
            <person name="Larsen T.O."/>
            <person name="Devries R.P."/>
            <person name="Grigoriev I.V."/>
            <person name="Machida M."/>
            <person name="Baker S.E."/>
            <person name="Andersen M.R."/>
        </authorList>
    </citation>
    <scope>NUCLEOTIDE SEQUENCE [LARGE SCALE GENOMIC DNA]</scope>
    <source>
        <strain evidence="3">CBS 130015</strain>
    </source>
</reference>
<evidence type="ECO:0000313" key="3">
    <source>
        <dbReference type="Proteomes" id="UP000325433"/>
    </source>
</evidence>
<dbReference type="Proteomes" id="UP000325433">
    <property type="component" value="Unassembled WGS sequence"/>
</dbReference>
<evidence type="ECO:0000256" key="1">
    <source>
        <dbReference type="SAM" id="MobiDB-lite"/>
    </source>
</evidence>
<gene>
    <name evidence="2" type="ORF">BDV41DRAFT_543070</name>
</gene>
<evidence type="ECO:0000313" key="2">
    <source>
        <dbReference type="EMBL" id="KAE8311129.1"/>
    </source>
</evidence>
<name>A0A5N6VT90_9EURO</name>
<dbReference type="EMBL" id="ML738346">
    <property type="protein sequence ID" value="KAE8311129.1"/>
    <property type="molecule type" value="Genomic_DNA"/>
</dbReference>
<feature type="compositionally biased region" description="Polar residues" evidence="1">
    <location>
        <begin position="45"/>
        <end position="72"/>
    </location>
</feature>
<feature type="compositionally biased region" description="Basic and acidic residues" evidence="1">
    <location>
        <begin position="73"/>
        <end position="85"/>
    </location>
</feature>
<accession>A0A5N6VT90</accession>
<sequence>MICKALRPVQAEWAKDLADVLSKIYKQIPSQTLFTPKTREEEAQTPDSEVENPNLSMSSFSTSADQVDSQADSLEKRNNGTIHKEQNLSSAEAIISNKRSACDLYPLAAKRQCLTQVALPSQGHVSESGPRKNRTVQPSNDNSARLLNVHGLIILQLSILVQEINCRTRLAEHQLELRYCMMGQLCLKNRFNSSKPKPGPVNPVLHQ</sequence>
<keyword evidence="3" id="KW-1185">Reference proteome</keyword>
<organism evidence="2 3">
    <name type="scientific">Aspergillus transmontanensis</name>
    <dbReference type="NCBI Taxonomy" id="1034304"/>
    <lineage>
        <taxon>Eukaryota</taxon>
        <taxon>Fungi</taxon>
        <taxon>Dikarya</taxon>
        <taxon>Ascomycota</taxon>
        <taxon>Pezizomycotina</taxon>
        <taxon>Eurotiomycetes</taxon>
        <taxon>Eurotiomycetidae</taxon>
        <taxon>Eurotiales</taxon>
        <taxon>Aspergillaceae</taxon>
        <taxon>Aspergillus</taxon>
        <taxon>Aspergillus subgen. Circumdati</taxon>
    </lineage>
</organism>
<feature type="region of interest" description="Disordered" evidence="1">
    <location>
        <begin position="35"/>
        <end position="85"/>
    </location>
</feature>